<feature type="transmembrane region" description="Helical" evidence="6">
    <location>
        <begin position="43"/>
        <end position="63"/>
    </location>
</feature>
<keyword evidence="4 6" id="KW-1133">Transmembrane helix</keyword>
<dbReference type="KEGG" id="salq:SYNTR_2065"/>
<name>A0A6I6DJ50_9FIRM</name>
<dbReference type="CDD" id="cd17489">
    <property type="entry name" value="MFS_YfcJ_like"/>
    <property type="match status" value="1"/>
</dbReference>
<dbReference type="Pfam" id="PF00083">
    <property type="entry name" value="Sugar_tr"/>
    <property type="match status" value="1"/>
</dbReference>
<keyword evidence="9" id="KW-1185">Reference proteome</keyword>
<dbReference type="InterPro" id="IPR011701">
    <property type="entry name" value="MFS"/>
</dbReference>
<dbReference type="InterPro" id="IPR036259">
    <property type="entry name" value="MFS_trans_sf"/>
</dbReference>
<keyword evidence="5 6" id="KW-0472">Membrane</keyword>
<evidence type="ECO:0000256" key="6">
    <source>
        <dbReference type="SAM" id="Phobius"/>
    </source>
</evidence>
<dbReference type="InterPro" id="IPR005828">
    <property type="entry name" value="MFS_sugar_transport-like"/>
</dbReference>
<evidence type="ECO:0000256" key="5">
    <source>
        <dbReference type="ARBA" id="ARBA00023136"/>
    </source>
</evidence>
<feature type="transmembrane region" description="Helical" evidence="6">
    <location>
        <begin position="75"/>
        <end position="102"/>
    </location>
</feature>
<evidence type="ECO:0000256" key="4">
    <source>
        <dbReference type="ARBA" id="ARBA00022989"/>
    </source>
</evidence>
<feature type="transmembrane region" description="Helical" evidence="6">
    <location>
        <begin position="265"/>
        <end position="284"/>
    </location>
</feature>
<reference evidence="9" key="1">
    <citation type="journal article" date="2019" name="Microbiology">
        <title>Complete Genome Sequence of an Uncultured Bacterium of the Candidate Phylum Bipolaricaulota.</title>
        <authorList>
            <person name="Kadnikov V.V."/>
            <person name="Mardanov A.V."/>
            <person name="Beletsky A.V."/>
            <person name="Frank Y.A."/>
            <person name="Karnachuk O.V."/>
            <person name="Ravin N.V."/>
        </authorList>
    </citation>
    <scope>NUCLEOTIDE SEQUENCE [LARGE SCALE GENOMIC DNA]</scope>
</reference>
<evidence type="ECO:0000313" key="9">
    <source>
        <dbReference type="Proteomes" id="UP000426444"/>
    </source>
</evidence>
<sequence>MSSKLWTKDFVLITLSNFFLFVSFQMLLPTLPIYAQSLGGGEIVAGLIIGIFTISALVSRVYSGSIIDLKGRKGVLFIGIGIFIVSAFLYNFAVSIVLLLILRIVHGLGWGAATTASGTVAADLIPPARRGEGLGYFGMANTLAMAFAPALGLLIIQQHNFSYLFIASTLLAIMALIMVQGLKFKPIPKKLQNSRSAIFEKSSFRTSGVLFFLTFIYGGIVSFVALYAAILGIENVGLFFTIFAAFVLIARPVGGRIVDRKGTDVVVIPGLAITTLGVVVLGLAQNFNILILSAALIGLGVGATQPSLQALTITLAPVDRRGAATATYFSSFDLGIGLGAICLGILSTFVGYANMYLISSIAGVTGLLLYCLLLYGDKGGGIVYKQH</sequence>
<feature type="transmembrane region" description="Helical" evidence="6">
    <location>
        <begin position="236"/>
        <end position="253"/>
    </location>
</feature>
<feature type="transmembrane region" description="Helical" evidence="6">
    <location>
        <begin position="290"/>
        <end position="316"/>
    </location>
</feature>
<dbReference type="PANTHER" id="PTHR23531">
    <property type="entry name" value="QUINOLENE RESISTANCE PROTEIN NORA"/>
    <property type="match status" value="1"/>
</dbReference>
<dbReference type="Proteomes" id="UP000426444">
    <property type="component" value="Chromosome"/>
</dbReference>
<dbReference type="AlphaFoldDB" id="A0A6I6DJ50"/>
<feature type="transmembrane region" description="Helical" evidence="6">
    <location>
        <begin position="12"/>
        <end position="31"/>
    </location>
</feature>
<dbReference type="InterPro" id="IPR052714">
    <property type="entry name" value="MFS_Exporter"/>
</dbReference>
<evidence type="ECO:0000313" key="8">
    <source>
        <dbReference type="EMBL" id="QGU00659.1"/>
    </source>
</evidence>
<feature type="transmembrane region" description="Helical" evidence="6">
    <location>
        <begin position="162"/>
        <end position="182"/>
    </location>
</feature>
<comment type="subcellular location">
    <subcellularLocation>
        <location evidence="1">Cell membrane</location>
        <topology evidence="1">Multi-pass membrane protein</topology>
    </subcellularLocation>
</comment>
<dbReference type="SUPFAM" id="SSF103473">
    <property type="entry name" value="MFS general substrate transporter"/>
    <property type="match status" value="1"/>
</dbReference>
<feature type="transmembrane region" description="Helical" evidence="6">
    <location>
        <begin position="328"/>
        <end position="350"/>
    </location>
</feature>
<organism evidence="8 9">
    <name type="scientific">Candidatus Syntrophocurvum alkaliphilum</name>
    <dbReference type="NCBI Taxonomy" id="2293317"/>
    <lineage>
        <taxon>Bacteria</taxon>
        <taxon>Bacillati</taxon>
        <taxon>Bacillota</taxon>
        <taxon>Clostridia</taxon>
        <taxon>Eubacteriales</taxon>
        <taxon>Syntrophomonadaceae</taxon>
        <taxon>Candidatus Syntrophocurvum</taxon>
    </lineage>
</organism>
<dbReference type="InterPro" id="IPR020846">
    <property type="entry name" value="MFS_dom"/>
</dbReference>
<dbReference type="PROSITE" id="PS50850">
    <property type="entry name" value="MFS"/>
    <property type="match status" value="1"/>
</dbReference>
<dbReference type="Gene3D" id="1.20.1250.20">
    <property type="entry name" value="MFS general substrate transporter like domains"/>
    <property type="match status" value="2"/>
</dbReference>
<feature type="domain" description="Major facilitator superfamily (MFS) profile" evidence="7">
    <location>
        <begin position="9"/>
        <end position="378"/>
    </location>
</feature>
<feature type="transmembrane region" description="Helical" evidence="6">
    <location>
        <begin position="356"/>
        <end position="375"/>
    </location>
</feature>
<dbReference type="Pfam" id="PF07690">
    <property type="entry name" value="MFS_1"/>
    <property type="match status" value="1"/>
</dbReference>
<keyword evidence="3 6" id="KW-0812">Transmembrane</keyword>
<dbReference type="EMBL" id="CP046457">
    <property type="protein sequence ID" value="QGU00659.1"/>
    <property type="molecule type" value="Genomic_DNA"/>
</dbReference>
<accession>A0A6I6DJ50</accession>
<dbReference type="GO" id="GO:0022857">
    <property type="term" value="F:transmembrane transporter activity"/>
    <property type="evidence" value="ECO:0007669"/>
    <property type="project" value="InterPro"/>
</dbReference>
<feature type="transmembrane region" description="Helical" evidence="6">
    <location>
        <begin position="133"/>
        <end position="156"/>
    </location>
</feature>
<dbReference type="PANTHER" id="PTHR23531:SF2">
    <property type="entry name" value="PERMEASE"/>
    <property type="match status" value="1"/>
</dbReference>
<dbReference type="RefSeq" id="WP_156204419.1">
    <property type="nucleotide sequence ID" value="NZ_CP046457.1"/>
</dbReference>
<evidence type="ECO:0000256" key="3">
    <source>
        <dbReference type="ARBA" id="ARBA00022692"/>
    </source>
</evidence>
<evidence type="ECO:0000259" key="7">
    <source>
        <dbReference type="PROSITE" id="PS50850"/>
    </source>
</evidence>
<dbReference type="OrthoDB" id="9814001at2"/>
<evidence type="ECO:0000256" key="2">
    <source>
        <dbReference type="ARBA" id="ARBA00022448"/>
    </source>
</evidence>
<feature type="transmembrane region" description="Helical" evidence="6">
    <location>
        <begin position="203"/>
        <end position="230"/>
    </location>
</feature>
<evidence type="ECO:0000256" key="1">
    <source>
        <dbReference type="ARBA" id="ARBA00004651"/>
    </source>
</evidence>
<gene>
    <name evidence="8" type="ORF">SYNTR_2065</name>
</gene>
<proteinExistence type="predicted"/>
<dbReference type="GO" id="GO:0005886">
    <property type="term" value="C:plasma membrane"/>
    <property type="evidence" value="ECO:0007669"/>
    <property type="project" value="UniProtKB-SubCell"/>
</dbReference>
<protein>
    <recommendedName>
        <fullName evidence="7">Major facilitator superfamily (MFS) profile domain-containing protein</fullName>
    </recommendedName>
</protein>
<keyword evidence="2" id="KW-0813">Transport</keyword>